<organism evidence="9 10">
    <name type="scientific">Tulasnella calospora MUT 4182</name>
    <dbReference type="NCBI Taxonomy" id="1051891"/>
    <lineage>
        <taxon>Eukaryota</taxon>
        <taxon>Fungi</taxon>
        <taxon>Dikarya</taxon>
        <taxon>Basidiomycota</taxon>
        <taxon>Agaricomycotina</taxon>
        <taxon>Agaricomycetes</taxon>
        <taxon>Cantharellales</taxon>
        <taxon>Tulasnellaceae</taxon>
        <taxon>Tulasnella</taxon>
    </lineage>
</organism>
<keyword evidence="7" id="KW-0689">Ribosomal protein</keyword>
<evidence type="ECO:0000256" key="5">
    <source>
        <dbReference type="ARBA" id="ARBA00022833"/>
    </source>
</evidence>
<evidence type="ECO:0000256" key="2">
    <source>
        <dbReference type="ARBA" id="ARBA00022723"/>
    </source>
</evidence>
<dbReference type="GO" id="GO:0008270">
    <property type="term" value="F:zinc ion binding"/>
    <property type="evidence" value="ECO:0007669"/>
    <property type="project" value="UniProtKB-KW"/>
</dbReference>
<keyword evidence="8" id="KW-0687">Ribonucleoprotein</keyword>
<protein>
    <recommendedName>
        <fullName evidence="11">Ribosomal protein L37</fullName>
    </recommendedName>
</protein>
<dbReference type="GO" id="GO:0003735">
    <property type="term" value="F:structural constituent of ribosome"/>
    <property type="evidence" value="ECO:0007669"/>
    <property type="project" value="InterPro"/>
</dbReference>
<dbReference type="PANTHER" id="PTHR10768:SF0">
    <property type="entry name" value="RIBOSOMAL PROTEIN L37"/>
    <property type="match status" value="1"/>
</dbReference>
<keyword evidence="4" id="KW-0863">Zinc-finger</keyword>
<keyword evidence="10" id="KW-1185">Reference proteome</keyword>
<sequence>RRTKSHDLCKRCGQRAFHKQHKRCGSCGYPAAKMRSYGWSVKAKRRRTTGSGRMRYMKTVYSRFNTGFKSVSPHNSRLWVDV</sequence>
<comment type="similarity">
    <text evidence="1">Belongs to the eukaryotic ribosomal protein eL37 family.</text>
</comment>
<dbReference type="Proteomes" id="UP000054248">
    <property type="component" value="Unassembled WGS sequence"/>
</dbReference>
<dbReference type="HOGENOM" id="CLU_150908_2_1_1"/>
<evidence type="ECO:0000256" key="6">
    <source>
        <dbReference type="ARBA" id="ARBA00022884"/>
    </source>
</evidence>
<dbReference type="InterPro" id="IPR011332">
    <property type="entry name" value="Ribosomal_zn-bd"/>
</dbReference>
<evidence type="ECO:0008006" key="11">
    <source>
        <dbReference type="Google" id="ProtNLM"/>
    </source>
</evidence>
<evidence type="ECO:0000313" key="9">
    <source>
        <dbReference type="EMBL" id="KIO34131.1"/>
    </source>
</evidence>
<keyword evidence="3" id="KW-0699">rRNA-binding</keyword>
<keyword evidence="2" id="KW-0479">Metal-binding</keyword>
<accession>A0A0C3QWE6</accession>
<dbReference type="EMBL" id="KN822944">
    <property type="protein sequence ID" value="KIO34131.1"/>
    <property type="molecule type" value="Genomic_DNA"/>
</dbReference>
<dbReference type="SUPFAM" id="SSF57829">
    <property type="entry name" value="Zn-binding ribosomal proteins"/>
    <property type="match status" value="1"/>
</dbReference>
<keyword evidence="5" id="KW-0862">Zinc</keyword>
<dbReference type="Gene3D" id="2.20.25.30">
    <property type="match status" value="1"/>
</dbReference>
<feature type="non-terminal residue" evidence="9">
    <location>
        <position position="1"/>
    </location>
</feature>
<dbReference type="InterPro" id="IPR011331">
    <property type="entry name" value="Ribosomal_eL37/eL43"/>
</dbReference>
<reference evidence="9 10" key="1">
    <citation type="submission" date="2014-04" db="EMBL/GenBank/DDBJ databases">
        <authorList>
            <consortium name="DOE Joint Genome Institute"/>
            <person name="Kuo A."/>
            <person name="Girlanda M."/>
            <person name="Perotto S."/>
            <person name="Kohler A."/>
            <person name="Nagy L.G."/>
            <person name="Floudas D."/>
            <person name="Copeland A."/>
            <person name="Barry K.W."/>
            <person name="Cichocki N."/>
            <person name="Veneault-Fourrey C."/>
            <person name="LaButti K."/>
            <person name="Lindquist E.A."/>
            <person name="Lipzen A."/>
            <person name="Lundell T."/>
            <person name="Morin E."/>
            <person name="Murat C."/>
            <person name="Sun H."/>
            <person name="Tunlid A."/>
            <person name="Henrissat B."/>
            <person name="Grigoriev I.V."/>
            <person name="Hibbett D.S."/>
            <person name="Martin F."/>
            <person name="Nordberg H.P."/>
            <person name="Cantor M.N."/>
            <person name="Hua S.X."/>
        </authorList>
    </citation>
    <scope>NUCLEOTIDE SEQUENCE [LARGE SCALE GENOMIC DNA]</scope>
    <source>
        <strain evidence="9 10">MUT 4182</strain>
    </source>
</reference>
<dbReference type="GO" id="GO:0019843">
    <property type="term" value="F:rRNA binding"/>
    <property type="evidence" value="ECO:0007669"/>
    <property type="project" value="UniProtKB-KW"/>
</dbReference>
<name>A0A0C3QWE6_9AGAM</name>
<evidence type="ECO:0000313" key="10">
    <source>
        <dbReference type="Proteomes" id="UP000054248"/>
    </source>
</evidence>
<dbReference type="PANTHER" id="PTHR10768">
    <property type="entry name" value="60S RIBOSOMAL PROTEIN L37"/>
    <property type="match status" value="1"/>
</dbReference>
<dbReference type="STRING" id="1051891.A0A0C3QWE6"/>
<keyword evidence="6" id="KW-0694">RNA-binding</keyword>
<dbReference type="OrthoDB" id="10259236at2759"/>
<dbReference type="AlphaFoldDB" id="A0A0C3QWE6"/>
<evidence type="ECO:0000256" key="3">
    <source>
        <dbReference type="ARBA" id="ARBA00022730"/>
    </source>
</evidence>
<gene>
    <name evidence="9" type="ORF">M407DRAFT_64697</name>
</gene>
<dbReference type="GO" id="GO:0006412">
    <property type="term" value="P:translation"/>
    <property type="evidence" value="ECO:0007669"/>
    <property type="project" value="InterPro"/>
</dbReference>
<evidence type="ECO:0000256" key="4">
    <source>
        <dbReference type="ARBA" id="ARBA00022771"/>
    </source>
</evidence>
<reference evidence="10" key="2">
    <citation type="submission" date="2015-01" db="EMBL/GenBank/DDBJ databases">
        <title>Evolutionary Origins and Diversification of the Mycorrhizal Mutualists.</title>
        <authorList>
            <consortium name="DOE Joint Genome Institute"/>
            <consortium name="Mycorrhizal Genomics Consortium"/>
            <person name="Kohler A."/>
            <person name="Kuo A."/>
            <person name="Nagy L.G."/>
            <person name="Floudas D."/>
            <person name="Copeland A."/>
            <person name="Barry K.W."/>
            <person name="Cichocki N."/>
            <person name="Veneault-Fourrey C."/>
            <person name="LaButti K."/>
            <person name="Lindquist E.A."/>
            <person name="Lipzen A."/>
            <person name="Lundell T."/>
            <person name="Morin E."/>
            <person name="Murat C."/>
            <person name="Riley R."/>
            <person name="Ohm R."/>
            <person name="Sun H."/>
            <person name="Tunlid A."/>
            <person name="Henrissat B."/>
            <person name="Grigoriev I.V."/>
            <person name="Hibbett D.S."/>
            <person name="Martin F."/>
        </authorList>
    </citation>
    <scope>NUCLEOTIDE SEQUENCE [LARGE SCALE GENOMIC DNA]</scope>
    <source>
        <strain evidence="10">MUT 4182</strain>
    </source>
</reference>
<evidence type="ECO:0000256" key="1">
    <source>
        <dbReference type="ARBA" id="ARBA00009805"/>
    </source>
</evidence>
<dbReference type="Pfam" id="PF01907">
    <property type="entry name" value="Ribosomal_L37e"/>
    <property type="match status" value="1"/>
</dbReference>
<evidence type="ECO:0000256" key="8">
    <source>
        <dbReference type="ARBA" id="ARBA00023274"/>
    </source>
</evidence>
<proteinExistence type="inferred from homology"/>
<evidence type="ECO:0000256" key="7">
    <source>
        <dbReference type="ARBA" id="ARBA00022980"/>
    </source>
</evidence>
<dbReference type="GO" id="GO:0022625">
    <property type="term" value="C:cytosolic large ribosomal subunit"/>
    <property type="evidence" value="ECO:0007669"/>
    <property type="project" value="TreeGrafter"/>
</dbReference>
<dbReference type="InterPro" id="IPR001569">
    <property type="entry name" value="Ribosomal_eL37"/>
</dbReference>